<dbReference type="Pfam" id="PF01693">
    <property type="entry name" value="Cauli_VI"/>
    <property type="match status" value="2"/>
</dbReference>
<feature type="domain" description="Ribonuclease H1 N-terminal" evidence="2">
    <location>
        <begin position="156"/>
        <end position="197"/>
    </location>
</feature>
<organism evidence="3 4">
    <name type="scientific">Mycena pura</name>
    <dbReference type="NCBI Taxonomy" id="153505"/>
    <lineage>
        <taxon>Eukaryota</taxon>
        <taxon>Fungi</taxon>
        <taxon>Dikarya</taxon>
        <taxon>Basidiomycota</taxon>
        <taxon>Agaricomycotina</taxon>
        <taxon>Agaricomycetes</taxon>
        <taxon>Agaricomycetidae</taxon>
        <taxon>Agaricales</taxon>
        <taxon>Marasmiineae</taxon>
        <taxon>Mycenaceae</taxon>
        <taxon>Mycena</taxon>
    </lineage>
</organism>
<evidence type="ECO:0000313" key="4">
    <source>
        <dbReference type="Proteomes" id="UP001219525"/>
    </source>
</evidence>
<sequence>MQLTPSLEELFAAVSLDERNEGGSHPAPQSISNLPVFDIDEIWESLTPEERGEGTTRPLDLKKKIPVHNPASTSPPRPAPPPAAPAPPPAAPAPPPAAPPAPLPGLSAVYAYSNLTTAKTETKHWYQAANATQGVTGGRVHAVVKSPKKKSRRAAAYVVFWGHSPGVKETWAETEAATSGFRGAIYQGYPSRPLAQSAFDFAAVRGWTSAFSVPLDIARVPLPVPDNPSTIARLHASRDPSEWWYVCYKGVNPGVFPTWIEYALNTQCISNSVHQSFERYDVARSEYEAAQSEGKVSILHTRR</sequence>
<dbReference type="InterPro" id="IPR009027">
    <property type="entry name" value="Ribosomal_bL9/RNase_H1_N"/>
</dbReference>
<dbReference type="SUPFAM" id="SSF55658">
    <property type="entry name" value="L9 N-domain-like"/>
    <property type="match status" value="1"/>
</dbReference>
<comment type="caution">
    <text evidence="3">The sequence shown here is derived from an EMBL/GenBank/DDBJ whole genome shotgun (WGS) entry which is preliminary data.</text>
</comment>
<dbReference type="EMBL" id="JARJCW010000076">
    <property type="protein sequence ID" value="KAJ7197832.1"/>
    <property type="molecule type" value="Genomic_DNA"/>
</dbReference>
<feature type="compositionally biased region" description="Pro residues" evidence="1">
    <location>
        <begin position="73"/>
        <end position="99"/>
    </location>
</feature>
<dbReference type="Gene3D" id="3.40.970.10">
    <property type="entry name" value="Ribonuclease H1, N-terminal domain"/>
    <property type="match status" value="1"/>
</dbReference>
<reference evidence="3" key="1">
    <citation type="submission" date="2023-03" db="EMBL/GenBank/DDBJ databases">
        <title>Massive genome expansion in bonnet fungi (Mycena s.s.) driven by repeated elements and novel gene families across ecological guilds.</title>
        <authorList>
            <consortium name="Lawrence Berkeley National Laboratory"/>
            <person name="Harder C.B."/>
            <person name="Miyauchi S."/>
            <person name="Viragh M."/>
            <person name="Kuo A."/>
            <person name="Thoen E."/>
            <person name="Andreopoulos B."/>
            <person name="Lu D."/>
            <person name="Skrede I."/>
            <person name="Drula E."/>
            <person name="Henrissat B."/>
            <person name="Morin E."/>
            <person name="Kohler A."/>
            <person name="Barry K."/>
            <person name="LaButti K."/>
            <person name="Morin E."/>
            <person name="Salamov A."/>
            <person name="Lipzen A."/>
            <person name="Mereny Z."/>
            <person name="Hegedus B."/>
            <person name="Baldrian P."/>
            <person name="Stursova M."/>
            <person name="Weitz H."/>
            <person name="Taylor A."/>
            <person name="Grigoriev I.V."/>
            <person name="Nagy L.G."/>
            <person name="Martin F."/>
            <person name="Kauserud H."/>
        </authorList>
    </citation>
    <scope>NUCLEOTIDE SEQUENCE</scope>
    <source>
        <strain evidence="3">9144</strain>
    </source>
</reference>
<accession>A0AAD6V2B9</accession>
<name>A0AAD6V2B9_9AGAR</name>
<dbReference type="InterPro" id="IPR011320">
    <property type="entry name" value="RNase_H1_N"/>
</dbReference>
<feature type="compositionally biased region" description="Basic and acidic residues" evidence="1">
    <location>
        <begin position="48"/>
        <end position="63"/>
    </location>
</feature>
<evidence type="ECO:0000256" key="1">
    <source>
        <dbReference type="SAM" id="MobiDB-lite"/>
    </source>
</evidence>
<evidence type="ECO:0000259" key="2">
    <source>
        <dbReference type="Pfam" id="PF01693"/>
    </source>
</evidence>
<evidence type="ECO:0000313" key="3">
    <source>
        <dbReference type="EMBL" id="KAJ7197832.1"/>
    </source>
</evidence>
<feature type="region of interest" description="Disordered" evidence="1">
    <location>
        <begin position="45"/>
        <end position="99"/>
    </location>
</feature>
<dbReference type="Proteomes" id="UP001219525">
    <property type="component" value="Unassembled WGS sequence"/>
</dbReference>
<keyword evidence="4" id="KW-1185">Reference proteome</keyword>
<dbReference type="InterPro" id="IPR037056">
    <property type="entry name" value="RNase_H1_N_sf"/>
</dbReference>
<gene>
    <name evidence="3" type="ORF">GGX14DRAFT_573975</name>
</gene>
<protein>
    <recommendedName>
        <fullName evidence="2">Ribonuclease H1 N-terminal domain-containing protein</fullName>
    </recommendedName>
</protein>
<proteinExistence type="predicted"/>
<feature type="domain" description="Ribonuclease H1 N-terminal" evidence="2">
    <location>
        <begin position="244"/>
        <end position="284"/>
    </location>
</feature>
<dbReference type="AlphaFoldDB" id="A0AAD6V2B9"/>